<feature type="domain" description="Chorismate-utilising enzyme C-terminal" evidence="3">
    <location>
        <begin position="194"/>
        <end position="446"/>
    </location>
</feature>
<dbReference type="NCBIfam" id="TIGR00553">
    <property type="entry name" value="pabB"/>
    <property type="match status" value="1"/>
</dbReference>
<dbReference type="InterPro" id="IPR006805">
    <property type="entry name" value="Anth_synth_I_N"/>
</dbReference>
<feature type="domain" description="Anthranilate synthase component I N-terminal" evidence="4">
    <location>
        <begin position="22"/>
        <end position="157"/>
    </location>
</feature>
<evidence type="ECO:0000313" key="6">
    <source>
        <dbReference type="Proteomes" id="UP001149400"/>
    </source>
</evidence>
<dbReference type="InterPro" id="IPR005801">
    <property type="entry name" value="ADC_synthase"/>
</dbReference>
<dbReference type="PRINTS" id="PR00095">
    <property type="entry name" value="ANTSNTHASEI"/>
</dbReference>
<evidence type="ECO:0000259" key="4">
    <source>
        <dbReference type="Pfam" id="PF04715"/>
    </source>
</evidence>
<dbReference type="EMBL" id="JAJUBC010000023">
    <property type="protein sequence ID" value="MDD1794962.1"/>
    <property type="molecule type" value="Genomic_DNA"/>
</dbReference>
<reference evidence="5" key="1">
    <citation type="submission" date="2021-12" db="EMBL/GenBank/DDBJ databases">
        <title>Enterovibrio ZSDZ35 sp. nov. and Enterovibrio ZSDZ42 sp. nov., isolated from coastal seawater in Qingdao.</title>
        <authorList>
            <person name="Zhang P."/>
        </authorList>
    </citation>
    <scope>NUCLEOTIDE SEQUENCE</scope>
    <source>
        <strain evidence="5">ZSDZ42</strain>
    </source>
</reference>
<dbReference type="Proteomes" id="UP001149400">
    <property type="component" value="Unassembled WGS sequence"/>
</dbReference>
<dbReference type="PANTHER" id="PTHR11236">
    <property type="entry name" value="AMINOBENZOATE/ANTHRANILATE SYNTHASE"/>
    <property type="match status" value="1"/>
</dbReference>
<accession>A0ABT5R3V8</accession>
<keyword evidence="5" id="KW-0032">Aminotransferase</keyword>
<dbReference type="Pfam" id="PF04715">
    <property type="entry name" value="Anth_synt_I_N"/>
    <property type="match status" value="1"/>
</dbReference>
<evidence type="ECO:0000256" key="1">
    <source>
        <dbReference type="ARBA" id="ARBA00013139"/>
    </source>
</evidence>
<dbReference type="GO" id="GO:0046820">
    <property type="term" value="F:4-amino-4-deoxychorismate synthase activity"/>
    <property type="evidence" value="ECO:0007669"/>
    <property type="project" value="UniProtKB-EC"/>
</dbReference>
<gene>
    <name evidence="5" type="primary">pabB</name>
    <name evidence="5" type="ORF">LRP50_17680</name>
</gene>
<evidence type="ECO:0000256" key="2">
    <source>
        <dbReference type="ARBA" id="ARBA00022679"/>
    </source>
</evidence>
<dbReference type="SUPFAM" id="SSF56322">
    <property type="entry name" value="ADC synthase"/>
    <property type="match status" value="1"/>
</dbReference>
<protein>
    <recommendedName>
        <fullName evidence="1">aminodeoxychorismate synthase</fullName>
        <ecNumber evidence="1">2.6.1.85</ecNumber>
    </recommendedName>
</protein>
<dbReference type="PANTHER" id="PTHR11236:SF50">
    <property type="entry name" value="AMINODEOXYCHORISMATE SYNTHASE COMPONENT 1"/>
    <property type="match status" value="1"/>
</dbReference>
<comment type="caution">
    <text evidence="5">The sequence shown here is derived from an EMBL/GenBank/DDBJ whole genome shotgun (WGS) entry which is preliminary data.</text>
</comment>
<dbReference type="InterPro" id="IPR019999">
    <property type="entry name" value="Anth_synth_I-like"/>
</dbReference>
<dbReference type="RefSeq" id="WP_274165773.1">
    <property type="nucleotide sequence ID" value="NZ_JAJUBC010000023.1"/>
</dbReference>
<dbReference type="InterPro" id="IPR005802">
    <property type="entry name" value="ADC_synth_comp_1"/>
</dbReference>
<keyword evidence="6" id="KW-1185">Reference proteome</keyword>
<evidence type="ECO:0000259" key="3">
    <source>
        <dbReference type="Pfam" id="PF00425"/>
    </source>
</evidence>
<keyword evidence="2 5" id="KW-0808">Transferase</keyword>
<dbReference type="InterPro" id="IPR015890">
    <property type="entry name" value="Chorismate_C"/>
</dbReference>
<name>A0ABT5R3V8_9GAMM</name>
<dbReference type="Gene3D" id="3.60.120.10">
    <property type="entry name" value="Anthranilate synthase"/>
    <property type="match status" value="1"/>
</dbReference>
<organism evidence="5 6">
    <name type="scientific">Enterovibrio gelatinilyticus</name>
    <dbReference type="NCBI Taxonomy" id="2899819"/>
    <lineage>
        <taxon>Bacteria</taxon>
        <taxon>Pseudomonadati</taxon>
        <taxon>Pseudomonadota</taxon>
        <taxon>Gammaproteobacteria</taxon>
        <taxon>Vibrionales</taxon>
        <taxon>Vibrionaceae</taxon>
        <taxon>Enterovibrio</taxon>
    </lineage>
</organism>
<proteinExistence type="predicted"/>
<evidence type="ECO:0000313" key="5">
    <source>
        <dbReference type="EMBL" id="MDD1794962.1"/>
    </source>
</evidence>
<dbReference type="EC" id="2.6.1.85" evidence="1"/>
<dbReference type="Pfam" id="PF00425">
    <property type="entry name" value="Chorismate_bind"/>
    <property type="match status" value="1"/>
</dbReference>
<sequence length="455" mass="51054">MTESRRTHLALQFLEYSPSALTSLFSRIEHLPWAMLLQSAAQSHPDNRFDILVADPIATLCHENGINQIRHRDGRTSASETDPFEELHALQTSLLPTLKPIEPWPFLGGALGYFSYDLGRQVEVLPSLAVKDIDIPDLAIGIYDWAVIADHQEKQLVVIQPQGDQRLAWLDSHHAHEKANFKLEGPWQANMTPQSYTEKFDRVQAYLQSGDCYQINLAQRFEAPYHGSEWEAYQRLARINGAPFSGFMRMDDCALLSVSPERFLQLHGQQIETKPIKGTRPRNDDPKRDAENIRCLQHAEKDRAENLMIVDLLRNDIGRVASPGSVNVPKLFDIETFPAVHHMVSTVTGTLSEDSHATDLLRACFPGGSITGAPKVRAMEIIEELEPHRRSIYCGSMGYISRCGTMDTSITIRTLVCHKQRVYAWAGGGVVADSEAASEYQETLDKLSKILPTLS</sequence>